<feature type="chain" id="PRO_5021464796" evidence="1">
    <location>
        <begin position="20"/>
        <end position="108"/>
    </location>
</feature>
<dbReference type="OrthoDB" id="5917619at2"/>
<keyword evidence="3" id="KW-1185">Reference proteome</keyword>
<keyword evidence="1" id="KW-0732">Signal</keyword>
<dbReference type="RefSeq" id="WP_134835057.1">
    <property type="nucleotide sequence ID" value="NZ_SATR01000009.1"/>
</dbReference>
<proteinExistence type="predicted"/>
<dbReference type="AlphaFoldDB" id="A0A4Y8WH53"/>
<feature type="signal peptide" evidence="1">
    <location>
        <begin position="1"/>
        <end position="19"/>
    </location>
</feature>
<accession>A0A4Y8WH53</accession>
<dbReference type="EMBL" id="SATR01000009">
    <property type="protein sequence ID" value="TFH92129.1"/>
    <property type="molecule type" value="Genomic_DNA"/>
</dbReference>
<evidence type="ECO:0000256" key="1">
    <source>
        <dbReference type="SAM" id="SignalP"/>
    </source>
</evidence>
<evidence type="ECO:0000313" key="2">
    <source>
        <dbReference type="EMBL" id="TFH92129.1"/>
    </source>
</evidence>
<protein>
    <submittedName>
        <fullName evidence="2">MSHA biogenesis protein MshK</fullName>
    </submittedName>
</protein>
<dbReference type="Proteomes" id="UP000297753">
    <property type="component" value="Unassembled WGS sequence"/>
</dbReference>
<name>A0A4Y8WH53_9VIBR</name>
<evidence type="ECO:0000313" key="3">
    <source>
        <dbReference type="Proteomes" id="UP000297753"/>
    </source>
</evidence>
<reference evidence="2 3" key="1">
    <citation type="submission" date="2019-01" db="EMBL/GenBank/DDBJ databases">
        <title>Vibrio BEI176 sp. nov, a marine bacterium isolated from China: eastern marignal seas.</title>
        <authorList>
            <person name="Li B."/>
        </authorList>
    </citation>
    <scope>NUCLEOTIDE SEQUENCE [LARGE SCALE GENOMIC DNA]</scope>
    <source>
        <strain evidence="2 3">BEI176</strain>
    </source>
</reference>
<comment type="caution">
    <text evidence="2">The sequence shown here is derived from an EMBL/GenBank/DDBJ whole genome shotgun (WGS) entry which is preliminary data.</text>
</comment>
<sequence length="108" mass="11938">MAKTWLFTLLVFTSLSAWASKDPTAPLGWQQPNQATAIPKVVTKPLPRLQSIVCSEVVKCRAILSGKVVLAGESVSGYRVNRIEPEVVTLSRSGKQWKLELFTLDVKQ</sequence>
<organism evidence="2 3">
    <name type="scientific">Vibrio ouci</name>
    <dbReference type="NCBI Taxonomy" id="2499078"/>
    <lineage>
        <taxon>Bacteria</taxon>
        <taxon>Pseudomonadati</taxon>
        <taxon>Pseudomonadota</taxon>
        <taxon>Gammaproteobacteria</taxon>
        <taxon>Vibrionales</taxon>
        <taxon>Vibrionaceae</taxon>
        <taxon>Vibrio</taxon>
    </lineage>
</organism>
<gene>
    <name evidence="2" type="ORF">ELS82_08155</name>
</gene>